<keyword evidence="2" id="KW-1185">Reference proteome</keyword>
<dbReference type="Proteomes" id="UP001519460">
    <property type="component" value="Unassembled WGS sequence"/>
</dbReference>
<name>A0ABD0LN41_9CAEN</name>
<protein>
    <submittedName>
        <fullName evidence="1">Uncharacterized protein</fullName>
    </submittedName>
</protein>
<dbReference type="EMBL" id="JACVVK020000037">
    <property type="protein sequence ID" value="KAK7500424.1"/>
    <property type="molecule type" value="Genomic_DNA"/>
</dbReference>
<feature type="non-terminal residue" evidence="1">
    <location>
        <position position="89"/>
    </location>
</feature>
<evidence type="ECO:0000313" key="2">
    <source>
        <dbReference type="Proteomes" id="UP001519460"/>
    </source>
</evidence>
<organism evidence="1 2">
    <name type="scientific">Batillaria attramentaria</name>
    <dbReference type="NCBI Taxonomy" id="370345"/>
    <lineage>
        <taxon>Eukaryota</taxon>
        <taxon>Metazoa</taxon>
        <taxon>Spiralia</taxon>
        <taxon>Lophotrochozoa</taxon>
        <taxon>Mollusca</taxon>
        <taxon>Gastropoda</taxon>
        <taxon>Caenogastropoda</taxon>
        <taxon>Sorbeoconcha</taxon>
        <taxon>Cerithioidea</taxon>
        <taxon>Batillariidae</taxon>
        <taxon>Batillaria</taxon>
    </lineage>
</organism>
<sequence length="89" mass="9824">MPHLTRRAPIVMRRPTDIEAILIPCAAQVRPRRASTCVPCRNSAPLPGERSTTPSHTEPRLCGNFLEVASCGIRRYTVKTPFLNPSGTQ</sequence>
<proteinExistence type="predicted"/>
<accession>A0ABD0LN41</accession>
<reference evidence="1 2" key="1">
    <citation type="journal article" date="2023" name="Sci. Data">
        <title>Genome assembly of the Korean intertidal mud-creeper Batillaria attramentaria.</title>
        <authorList>
            <person name="Patra A.K."/>
            <person name="Ho P.T."/>
            <person name="Jun S."/>
            <person name="Lee S.J."/>
            <person name="Kim Y."/>
            <person name="Won Y.J."/>
        </authorList>
    </citation>
    <scope>NUCLEOTIDE SEQUENCE [LARGE SCALE GENOMIC DNA]</scope>
    <source>
        <strain evidence="1">Wonlab-2016</strain>
    </source>
</reference>
<evidence type="ECO:0000313" key="1">
    <source>
        <dbReference type="EMBL" id="KAK7500424.1"/>
    </source>
</evidence>
<dbReference type="AlphaFoldDB" id="A0ABD0LN41"/>
<comment type="caution">
    <text evidence="1">The sequence shown here is derived from an EMBL/GenBank/DDBJ whole genome shotgun (WGS) entry which is preliminary data.</text>
</comment>
<gene>
    <name evidence="1" type="ORF">BaRGS_00008331</name>
</gene>